<dbReference type="OrthoDB" id="7058946at2"/>
<evidence type="ECO:0000256" key="4">
    <source>
        <dbReference type="ARBA" id="ARBA00022475"/>
    </source>
</evidence>
<keyword evidence="12" id="KW-0969">Cilium</keyword>
<keyword evidence="12" id="KW-0282">Flagellum</keyword>
<evidence type="ECO:0000256" key="1">
    <source>
        <dbReference type="ARBA" id="ARBA00002254"/>
    </source>
</evidence>
<comment type="subcellular location">
    <subcellularLocation>
        <location evidence="10">Cell inner membrane</location>
    </subcellularLocation>
    <subcellularLocation>
        <location evidence="2">Cell membrane</location>
        <topology evidence="2">Single-pass membrane protein</topology>
    </subcellularLocation>
</comment>
<protein>
    <recommendedName>
        <fullName evidence="10">Flagellar protein FliL</fullName>
    </recommendedName>
</protein>
<evidence type="ECO:0000313" key="12">
    <source>
        <dbReference type="EMBL" id="MXO71165.1"/>
    </source>
</evidence>
<keyword evidence="5 10" id="KW-0145">Chemotaxis</keyword>
<dbReference type="GO" id="GO:0009425">
    <property type="term" value="C:bacterial-type flagellum basal body"/>
    <property type="evidence" value="ECO:0007669"/>
    <property type="project" value="InterPro"/>
</dbReference>
<evidence type="ECO:0000256" key="7">
    <source>
        <dbReference type="ARBA" id="ARBA00022779"/>
    </source>
</evidence>
<dbReference type="EMBL" id="WTYV01000002">
    <property type="protein sequence ID" value="MXO71165.1"/>
    <property type="molecule type" value="Genomic_DNA"/>
</dbReference>
<keyword evidence="7 10" id="KW-0283">Flagellar rotation</keyword>
<evidence type="ECO:0000256" key="9">
    <source>
        <dbReference type="ARBA" id="ARBA00023136"/>
    </source>
</evidence>
<dbReference type="Proteomes" id="UP000466966">
    <property type="component" value="Unassembled WGS sequence"/>
</dbReference>
<keyword evidence="4" id="KW-1003">Cell membrane</keyword>
<dbReference type="Pfam" id="PF03748">
    <property type="entry name" value="FliL"/>
    <property type="match status" value="1"/>
</dbReference>
<comment type="function">
    <text evidence="1 10">Controls the rotational direction of flagella during chemotaxis.</text>
</comment>
<keyword evidence="6" id="KW-0812">Transmembrane</keyword>
<keyword evidence="8" id="KW-1133">Transmembrane helix</keyword>
<keyword evidence="9 10" id="KW-0472">Membrane</keyword>
<dbReference type="RefSeq" id="WP_160771107.1">
    <property type="nucleotide sequence ID" value="NZ_WTYV01000002.1"/>
</dbReference>
<evidence type="ECO:0000313" key="13">
    <source>
        <dbReference type="Proteomes" id="UP000466966"/>
    </source>
</evidence>
<sequence length="196" mass="20838">MSKAKAEGEAKPKSGKMKLIIGAVVLLAAGAGGAYGAVAAGLLGPHTEEEEGPNEPELVRKGEEDPYAPAAEGGEGEGEGTSPVYGEGGNEYRTLYYIFEEGFTSNLKDSAGLVQVSLAASTHRDGRVIQWLAMHDLAIRSAILVELANTPEDDVYSVEGKERLAERLKDAVNRVLEENEGFGGVDEVLFRSFLVQ</sequence>
<dbReference type="InterPro" id="IPR005503">
    <property type="entry name" value="FliL"/>
</dbReference>
<comment type="caution">
    <text evidence="12">The sequence shown here is derived from an EMBL/GenBank/DDBJ whole genome shotgun (WGS) entry which is preliminary data.</text>
</comment>
<keyword evidence="12" id="KW-0966">Cell projection</keyword>
<dbReference type="PANTHER" id="PTHR35091:SF2">
    <property type="entry name" value="FLAGELLAR PROTEIN FLIL"/>
    <property type="match status" value="1"/>
</dbReference>
<evidence type="ECO:0000256" key="5">
    <source>
        <dbReference type="ARBA" id="ARBA00022500"/>
    </source>
</evidence>
<gene>
    <name evidence="12" type="ORF">GRI99_05875</name>
</gene>
<evidence type="ECO:0000256" key="3">
    <source>
        <dbReference type="ARBA" id="ARBA00008281"/>
    </source>
</evidence>
<organism evidence="12 13">
    <name type="scientific">Alteraurantiacibacter buctensis</name>
    <dbReference type="NCBI Taxonomy" id="1503981"/>
    <lineage>
        <taxon>Bacteria</taxon>
        <taxon>Pseudomonadati</taxon>
        <taxon>Pseudomonadota</taxon>
        <taxon>Alphaproteobacteria</taxon>
        <taxon>Sphingomonadales</taxon>
        <taxon>Erythrobacteraceae</taxon>
        <taxon>Alteraurantiacibacter</taxon>
    </lineage>
</organism>
<evidence type="ECO:0000256" key="8">
    <source>
        <dbReference type="ARBA" id="ARBA00022989"/>
    </source>
</evidence>
<dbReference type="GO" id="GO:0005886">
    <property type="term" value="C:plasma membrane"/>
    <property type="evidence" value="ECO:0007669"/>
    <property type="project" value="UniProtKB-SubCell"/>
</dbReference>
<proteinExistence type="inferred from homology"/>
<evidence type="ECO:0000256" key="6">
    <source>
        <dbReference type="ARBA" id="ARBA00022692"/>
    </source>
</evidence>
<reference evidence="12 13" key="1">
    <citation type="submission" date="2019-12" db="EMBL/GenBank/DDBJ databases">
        <title>Genomic-based taxomic classification of the family Erythrobacteraceae.</title>
        <authorList>
            <person name="Xu L."/>
        </authorList>
    </citation>
    <scope>NUCLEOTIDE SEQUENCE [LARGE SCALE GENOMIC DNA]</scope>
    <source>
        <strain evidence="12 13">M0322</strain>
    </source>
</reference>
<dbReference type="PANTHER" id="PTHR35091">
    <property type="entry name" value="FLAGELLAR PROTEIN FLIL"/>
    <property type="match status" value="1"/>
</dbReference>
<feature type="region of interest" description="Disordered" evidence="11">
    <location>
        <begin position="46"/>
        <end position="87"/>
    </location>
</feature>
<name>A0A844YS39_9SPHN</name>
<dbReference type="GO" id="GO:0006935">
    <property type="term" value="P:chemotaxis"/>
    <property type="evidence" value="ECO:0007669"/>
    <property type="project" value="UniProtKB-KW"/>
</dbReference>
<keyword evidence="10" id="KW-0997">Cell inner membrane</keyword>
<keyword evidence="13" id="KW-1185">Reference proteome</keyword>
<evidence type="ECO:0000256" key="10">
    <source>
        <dbReference type="RuleBase" id="RU364125"/>
    </source>
</evidence>
<evidence type="ECO:0000256" key="11">
    <source>
        <dbReference type="SAM" id="MobiDB-lite"/>
    </source>
</evidence>
<accession>A0A844YS39</accession>
<evidence type="ECO:0000256" key="2">
    <source>
        <dbReference type="ARBA" id="ARBA00004162"/>
    </source>
</evidence>
<comment type="similarity">
    <text evidence="3 10">Belongs to the FliL family.</text>
</comment>
<dbReference type="AlphaFoldDB" id="A0A844YS39"/>
<dbReference type="GO" id="GO:0071978">
    <property type="term" value="P:bacterial-type flagellum-dependent swarming motility"/>
    <property type="evidence" value="ECO:0007669"/>
    <property type="project" value="TreeGrafter"/>
</dbReference>